<feature type="domain" description="tRNA-specific 2-thiouridylase MnmA-like C-terminal" evidence="10">
    <location>
        <begin position="308"/>
        <end position="362"/>
    </location>
</feature>
<evidence type="ECO:0000256" key="2">
    <source>
        <dbReference type="ARBA" id="ARBA00022679"/>
    </source>
</evidence>
<keyword evidence="3 9" id="KW-0819">tRNA processing</keyword>
<dbReference type="GO" id="GO:0005524">
    <property type="term" value="F:ATP binding"/>
    <property type="evidence" value="ECO:0007669"/>
    <property type="project" value="UniProtKB-KW"/>
</dbReference>
<evidence type="ECO:0000256" key="1">
    <source>
        <dbReference type="ARBA" id="ARBA00022555"/>
    </source>
</evidence>
<feature type="domain" description="tRNA-specific 2-thiouridylase MnmA-like central" evidence="11">
    <location>
        <begin position="225"/>
        <end position="278"/>
    </location>
</feature>
<comment type="catalytic activity">
    <reaction evidence="8 9">
        <text>S-sulfanyl-L-cysteinyl-[protein] + uridine(34) in tRNA + AH2 + ATP = 2-thiouridine(34) in tRNA + L-cysteinyl-[protein] + A + AMP + diphosphate + H(+)</text>
        <dbReference type="Rhea" id="RHEA:47032"/>
        <dbReference type="Rhea" id="RHEA-COMP:10131"/>
        <dbReference type="Rhea" id="RHEA-COMP:11726"/>
        <dbReference type="Rhea" id="RHEA-COMP:11727"/>
        <dbReference type="Rhea" id="RHEA-COMP:11728"/>
        <dbReference type="ChEBI" id="CHEBI:13193"/>
        <dbReference type="ChEBI" id="CHEBI:15378"/>
        <dbReference type="ChEBI" id="CHEBI:17499"/>
        <dbReference type="ChEBI" id="CHEBI:29950"/>
        <dbReference type="ChEBI" id="CHEBI:30616"/>
        <dbReference type="ChEBI" id="CHEBI:33019"/>
        <dbReference type="ChEBI" id="CHEBI:61963"/>
        <dbReference type="ChEBI" id="CHEBI:65315"/>
        <dbReference type="ChEBI" id="CHEBI:87170"/>
        <dbReference type="ChEBI" id="CHEBI:456215"/>
        <dbReference type="EC" id="2.8.1.13"/>
    </reaction>
</comment>
<feature type="active site" description="Cysteine persulfide intermediate" evidence="9">
    <location>
        <position position="209"/>
    </location>
</feature>
<keyword evidence="4 9" id="KW-0547">Nucleotide-binding</keyword>
<protein>
    <recommendedName>
        <fullName evidence="9">tRNA-specific 2-thiouridylase MnmA</fullName>
        <ecNumber evidence="9">2.8.1.13</ecNumber>
    </recommendedName>
</protein>
<dbReference type="SUPFAM" id="SSF52402">
    <property type="entry name" value="Adenine nucleotide alpha hydrolases-like"/>
    <property type="match status" value="1"/>
</dbReference>
<dbReference type="OrthoDB" id="9800696at2"/>
<evidence type="ECO:0000259" key="10">
    <source>
        <dbReference type="Pfam" id="PF20258"/>
    </source>
</evidence>
<feature type="binding site" evidence="9">
    <location>
        <begin position="24"/>
        <end position="31"/>
    </location>
    <ligand>
        <name>ATP</name>
        <dbReference type="ChEBI" id="CHEBI:30616"/>
    </ligand>
</feature>
<keyword evidence="9" id="KW-0963">Cytoplasm</keyword>
<evidence type="ECO:0000256" key="7">
    <source>
        <dbReference type="ARBA" id="ARBA00023157"/>
    </source>
</evidence>
<dbReference type="GO" id="GO:0032259">
    <property type="term" value="P:methylation"/>
    <property type="evidence" value="ECO:0007669"/>
    <property type="project" value="UniProtKB-KW"/>
</dbReference>
<comment type="subcellular location">
    <subcellularLocation>
        <location evidence="9">Cytoplasm</location>
    </subcellularLocation>
</comment>
<comment type="function">
    <text evidence="9">Catalyzes the 2-thiolation of uridine at the wobble position (U34) of tRNA, leading to the formation of s(2)U34.</text>
</comment>
<evidence type="ECO:0000256" key="9">
    <source>
        <dbReference type="HAMAP-Rule" id="MF_00144"/>
    </source>
</evidence>
<evidence type="ECO:0000256" key="8">
    <source>
        <dbReference type="ARBA" id="ARBA00051542"/>
    </source>
</evidence>
<evidence type="ECO:0000256" key="6">
    <source>
        <dbReference type="ARBA" id="ARBA00022884"/>
    </source>
</evidence>
<dbReference type="Gene3D" id="2.30.30.280">
    <property type="entry name" value="Adenine nucleotide alpha hydrolases-like domains"/>
    <property type="match status" value="1"/>
</dbReference>
<dbReference type="GO" id="GO:0103016">
    <property type="term" value="F:tRNA-uridine 2-sulfurtransferase activity"/>
    <property type="evidence" value="ECO:0007669"/>
    <property type="project" value="UniProtKB-EC"/>
</dbReference>
<name>A0A4R8LZV9_9BACT</name>
<dbReference type="EC" id="2.8.1.13" evidence="9"/>
<evidence type="ECO:0000313" key="12">
    <source>
        <dbReference type="EMBL" id="TDY54247.1"/>
    </source>
</evidence>
<evidence type="ECO:0000256" key="3">
    <source>
        <dbReference type="ARBA" id="ARBA00022694"/>
    </source>
</evidence>
<organism evidence="12 13">
    <name type="scientific">Aminivibrio pyruvatiphilus</name>
    <dbReference type="NCBI Taxonomy" id="1005740"/>
    <lineage>
        <taxon>Bacteria</taxon>
        <taxon>Thermotogati</taxon>
        <taxon>Synergistota</taxon>
        <taxon>Synergistia</taxon>
        <taxon>Synergistales</taxon>
        <taxon>Aminobacteriaceae</taxon>
        <taxon>Aminivibrio</taxon>
    </lineage>
</organism>
<feature type="active site" description="Nucleophile" evidence="9">
    <location>
        <position position="112"/>
    </location>
</feature>
<feature type="binding site" evidence="9">
    <location>
        <position position="137"/>
    </location>
    <ligand>
        <name>ATP</name>
        <dbReference type="ChEBI" id="CHEBI:30616"/>
    </ligand>
</feature>
<feature type="region of interest" description="Interaction with tRNA" evidence="9">
    <location>
        <begin position="159"/>
        <end position="161"/>
    </location>
</feature>
<sequence length="373" mass="40289">MNIRPSTGFSSPSPSFGPRSVVVLMSGGVDSSVTAWLLKKEGWHVAGLTMRIPGQDGGSSRSCCGRDAAEVALSLSIPHYIADLEEEFRESVISPFVESYLAGETPNPCADCNAGLKFGRLWDAVEEAFGPVSLATGHYARVLRSGGGCALARGKDVSKDQSYFLYGIRRDRLPNLFLPLGDRSKEEVRELAREAKLSVAEKRESMEICFAGEGDYRRIIGDGSSRPGLIVDERGAPLGTHGGVSNFTVGQRKGLGIASREGLYVLGIDGEKNLVVVGPRERAFRRMVRAEETNVLLPDLLVPGAALFGKTRSRGEPVALTVLECEGGGLIVRFEEPHFAPAPGQRLVVYDKEGRVAGGGVIRRRKEEEEWTA</sequence>
<dbReference type="PANTHER" id="PTHR11933">
    <property type="entry name" value="TRNA 5-METHYLAMINOMETHYL-2-THIOURIDYLATE -METHYLTRANSFERASE"/>
    <property type="match status" value="1"/>
</dbReference>
<comment type="caution">
    <text evidence="12">The sequence shown here is derived from an EMBL/GenBank/DDBJ whole genome shotgun (WGS) entry which is preliminary data.</text>
</comment>
<dbReference type="PANTHER" id="PTHR11933:SF5">
    <property type="entry name" value="MITOCHONDRIAL TRNA-SPECIFIC 2-THIOURIDYLASE 1"/>
    <property type="match status" value="1"/>
</dbReference>
<dbReference type="NCBIfam" id="NF001138">
    <property type="entry name" value="PRK00143.1"/>
    <property type="match status" value="1"/>
</dbReference>
<dbReference type="GO" id="GO:0008168">
    <property type="term" value="F:methyltransferase activity"/>
    <property type="evidence" value="ECO:0007669"/>
    <property type="project" value="UniProtKB-KW"/>
</dbReference>
<dbReference type="InterPro" id="IPR046884">
    <property type="entry name" value="MnmA-like_central"/>
</dbReference>
<proteinExistence type="inferred from homology"/>
<dbReference type="NCBIfam" id="TIGR00420">
    <property type="entry name" value="trmU"/>
    <property type="match status" value="1"/>
</dbReference>
<dbReference type="Proteomes" id="UP000295066">
    <property type="component" value="Unassembled WGS sequence"/>
</dbReference>
<dbReference type="EMBL" id="SORI01000028">
    <property type="protein sequence ID" value="TDY54247.1"/>
    <property type="molecule type" value="Genomic_DNA"/>
</dbReference>
<dbReference type="AlphaFoldDB" id="A0A4R8LZV9"/>
<dbReference type="Pfam" id="PF20259">
    <property type="entry name" value="tRNA_Me_trans_M"/>
    <property type="match status" value="1"/>
</dbReference>
<dbReference type="GO" id="GO:0005737">
    <property type="term" value="C:cytoplasm"/>
    <property type="evidence" value="ECO:0007669"/>
    <property type="project" value="UniProtKB-SubCell"/>
</dbReference>
<keyword evidence="6 9" id="KW-0694">RNA-binding</keyword>
<dbReference type="InterPro" id="IPR004506">
    <property type="entry name" value="MnmA-like"/>
</dbReference>
<dbReference type="Pfam" id="PF03054">
    <property type="entry name" value="tRNA_Me_trans"/>
    <property type="match status" value="1"/>
</dbReference>
<evidence type="ECO:0000259" key="11">
    <source>
        <dbReference type="Pfam" id="PF20259"/>
    </source>
</evidence>
<feature type="disulfide bond" description="Alternate" evidence="9">
    <location>
        <begin position="112"/>
        <end position="209"/>
    </location>
</feature>
<dbReference type="InterPro" id="IPR014729">
    <property type="entry name" value="Rossmann-like_a/b/a_fold"/>
</dbReference>
<accession>A0A4R8LZV9</accession>
<dbReference type="GO" id="GO:0000049">
    <property type="term" value="F:tRNA binding"/>
    <property type="evidence" value="ECO:0007669"/>
    <property type="project" value="UniProtKB-KW"/>
</dbReference>
<dbReference type="InterPro" id="IPR023382">
    <property type="entry name" value="MnmA-like_central_sf"/>
</dbReference>
<dbReference type="Gene3D" id="3.40.50.620">
    <property type="entry name" value="HUPs"/>
    <property type="match status" value="1"/>
</dbReference>
<dbReference type="Pfam" id="PF20258">
    <property type="entry name" value="tRNA_Me_trans_C"/>
    <property type="match status" value="1"/>
</dbReference>
<keyword evidence="7 9" id="KW-1015">Disulfide bond</keyword>
<comment type="similarity">
    <text evidence="9">Belongs to the MnmA/TRMU family.</text>
</comment>
<comment type="caution">
    <text evidence="9">Lacks conserved residue(s) required for the propagation of feature annotation.</text>
</comment>
<dbReference type="InterPro" id="IPR046885">
    <property type="entry name" value="MnmA-like_C"/>
</dbReference>
<dbReference type="RefSeq" id="WP_133959096.1">
    <property type="nucleotide sequence ID" value="NZ_SORI01000028.1"/>
</dbReference>
<feature type="site" description="Interaction with tRNA" evidence="9">
    <location>
        <position position="345"/>
    </location>
</feature>
<feature type="site" description="Interaction with tRNA" evidence="9">
    <location>
        <position position="138"/>
    </location>
</feature>
<gene>
    <name evidence="9" type="primary">mnmA</name>
    <name evidence="12" type="ORF">C8D99_12818</name>
</gene>
<dbReference type="GO" id="GO:0002143">
    <property type="term" value="P:tRNA wobble position uridine thiolation"/>
    <property type="evidence" value="ECO:0007669"/>
    <property type="project" value="TreeGrafter"/>
</dbReference>
<keyword evidence="12" id="KW-0489">Methyltransferase</keyword>
<keyword evidence="13" id="KW-1185">Reference proteome</keyword>
<keyword evidence="1 9" id="KW-0820">tRNA-binding</keyword>
<dbReference type="CDD" id="cd01998">
    <property type="entry name" value="MnmA_TRMU-like"/>
    <property type="match status" value="1"/>
</dbReference>
<evidence type="ECO:0000256" key="4">
    <source>
        <dbReference type="ARBA" id="ARBA00022741"/>
    </source>
</evidence>
<dbReference type="Gene3D" id="2.40.30.10">
    <property type="entry name" value="Translation factors"/>
    <property type="match status" value="1"/>
</dbReference>
<reference evidence="12 13" key="1">
    <citation type="submission" date="2019-03" db="EMBL/GenBank/DDBJ databases">
        <title>Genomic Encyclopedia of Type Strains, Phase IV (KMG-IV): sequencing the most valuable type-strain genomes for metagenomic binning, comparative biology and taxonomic classification.</title>
        <authorList>
            <person name="Goeker M."/>
        </authorList>
    </citation>
    <scope>NUCLEOTIDE SEQUENCE [LARGE SCALE GENOMIC DNA]</scope>
    <source>
        <strain evidence="12 13">DSM 25964</strain>
    </source>
</reference>
<keyword evidence="5 9" id="KW-0067">ATP-binding</keyword>
<dbReference type="HAMAP" id="MF_00144">
    <property type="entry name" value="tRNA_thiouridyl_MnmA"/>
    <property type="match status" value="1"/>
</dbReference>
<evidence type="ECO:0000256" key="5">
    <source>
        <dbReference type="ARBA" id="ARBA00022840"/>
    </source>
</evidence>
<keyword evidence="2 9" id="KW-0808">Transferase</keyword>
<evidence type="ECO:0000313" key="13">
    <source>
        <dbReference type="Proteomes" id="UP000295066"/>
    </source>
</evidence>
<feature type="binding site" evidence="9">
    <location>
        <position position="50"/>
    </location>
    <ligand>
        <name>ATP</name>
        <dbReference type="ChEBI" id="CHEBI:30616"/>
    </ligand>
</feature>